<dbReference type="STRING" id="1514971.AUR64_01980"/>
<dbReference type="InterPro" id="IPR036291">
    <property type="entry name" value="NAD(P)-bd_dom_sf"/>
</dbReference>
<evidence type="ECO:0000313" key="4">
    <source>
        <dbReference type="Proteomes" id="UP000054387"/>
    </source>
</evidence>
<protein>
    <submittedName>
        <fullName evidence="3">Oxidoreductase</fullName>
    </submittedName>
</protein>
<sequence length="309" mass="34178">MGQNHVRVYSEMPGVELAGVFDADDEQAARIAEEYGTTAYSMDDLLATVDMVSIAVPTRFHASIARDCIDAGVDLLVEKPFVDDLEVGRELVRRANEAGVTLQVGHIERFNPAITALNDIAADLDIIAVEAHRLGPPINRDLGDSVVMDLMIHDVDIILSLVDAEVESVSALGTRNSQYADAQIQFDDGTVVSLTASRLTQRKVRTLSVTADECRVDVDYISQSVDIHRNSLPEYIKQNGELRYRHESIVEQPMVEKNEPLRDELTAFVKAATEKTTPRVTGEDALRAIEVTRQIDELASKAERHEVIQ</sequence>
<dbReference type="PANTHER" id="PTHR43377:SF1">
    <property type="entry name" value="BILIVERDIN REDUCTASE A"/>
    <property type="match status" value="1"/>
</dbReference>
<dbReference type="InterPro" id="IPR051450">
    <property type="entry name" value="Gfo/Idh/MocA_Oxidoreductases"/>
</dbReference>
<dbReference type="InterPro" id="IPR000683">
    <property type="entry name" value="Gfo/Idh/MocA-like_OxRdtase_N"/>
</dbReference>
<dbReference type="InterPro" id="IPR055170">
    <property type="entry name" value="GFO_IDH_MocA-like_dom"/>
</dbReference>
<feature type="domain" description="GFO/IDH/MocA-like oxidoreductase" evidence="2">
    <location>
        <begin position="139"/>
        <end position="210"/>
    </location>
</feature>
<keyword evidence="4" id="KW-1185">Reference proteome</keyword>
<dbReference type="Pfam" id="PF22725">
    <property type="entry name" value="GFO_IDH_MocA_C3"/>
    <property type="match status" value="1"/>
</dbReference>
<dbReference type="OrthoDB" id="25239at2157"/>
<accession>A0A0W1R391</accession>
<proteinExistence type="predicted"/>
<dbReference type="Gene3D" id="3.30.360.10">
    <property type="entry name" value="Dihydrodipicolinate Reductase, domain 2"/>
    <property type="match status" value="1"/>
</dbReference>
<dbReference type="Proteomes" id="UP000054387">
    <property type="component" value="Unassembled WGS sequence"/>
</dbReference>
<dbReference type="GO" id="GO:0000166">
    <property type="term" value="F:nucleotide binding"/>
    <property type="evidence" value="ECO:0007669"/>
    <property type="project" value="InterPro"/>
</dbReference>
<comment type="caution">
    <text evidence="3">The sequence shown here is derived from an EMBL/GenBank/DDBJ whole genome shotgun (WGS) entry which is preliminary data.</text>
</comment>
<dbReference type="EMBL" id="LOPU01000038">
    <property type="protein sequence ID" value="KTG07844.1"/>
    <property type="molecule type" value="Genomic_DNA"/>
</dbReference>
<evidence type="ECO:0000259" key="2">
    <source>
        <dbReference type="Pfam" id="PF22725"/>
    </source>
</evidence>
<name>A0A0W1R391_9EURY</name>
<evidence type="ECO:0000313" key="3">
    <source>
        <dbReference type="EMBL" id="KTG07844.1"/>
    </source>
</evidence>
<dbReference type="SUPFAM" id="SSF55347">
    <property type="entry name" value="Glyceraldehyde-3-phosphate dehydrogenase-like, C-terminal domain"/>
    <property type="match status" value="1"/>
</dbReference>
<evidence type="ECO:0000259" key="1">
    <source>
        <dbReference type="Pfam" id="PF01408"/>
    </source>
</evidence>
<dbReference type="PANTHER" id="PTHR43377">
    <property type="entry name" value="BILIVERDIN REDUCTASE A"/>
    <property type="match status" value="1"/>
</dbReference>
<gene>
    <name evidence="3" type="ORF">AUR64_01980</name>
</gene>
<dbReference type="AlphaFoldDB" id="A0A0W1R391"/>
<dbReference type="Gene3D" id="3.40.50.720">
    <property type="entry name" value="NAD(P)-binding Rossmann-like Domain"/>
    <property type="match status" value="1"/>
</dbReference>
<feature type="domain" description="Gfo/Idh/MocA-like oxidoreductase N-terminal" evidence="1">
    <location>
        <begin position="1"/>
        <end position="106"/>
    </location>
</feature>
<reference evidence="3 4" key="1">
    <citation type="submission" date="2015-12" db="EMBL/GenBank/DDBJ databases">
        <title>Haloprofundus marisrubri gen. nov., sp. nov., an extremely halophilic archaeon isolated from the Discovery deep brine-seawater interface in the Red Sea.</title>
        <authorList>
            <person name="Zhang G."/>
            <person name="Stingl U."/>
            <person name="Rashid M."/>
        </authorList>
    </citation>
    <scope>NUCLEOTIDE SEQUENCE [LARGE SCALE GENOMIC DNA]</scope>
    <source>
        <strain evidence="3 4">SB9</strain>
    </source>
</reference>
<dbReference type="Pfam" id="PF01408">
    <property type="entry name" value="GFO_IDH_MocA"/>
    <property type="match status" value="1"/>
</dbReference>
<organism evidence="3 4">
    <name type="scientific">Haloprofundus marisrubri</name>
    <dbReference type="NCBI Taxonomy" id="1514971"/>
    <lineage>
        <taxon>Archaea</taxon>
        <taxon>Methanobacteriati</taxon>
        <taxon>Methanobacteriota</taxon>
        <taxon>Stenosarchaea group</taxon>
        <taxon>Halobacteria</taxon>
        <taxon>Halobacteriales</taxon>
        <taxon>Haloferacaceae</taxon>
        <taxon>Haloprofundus</taxon>
    </lineage>
</organism>
<dbReference type="SUPFAM" id="SSF51735">
    <property type="entry name" value="NAD(P)-binding Rossmann-fold domains"/>
    <property type="match status" value="1"/>
</dbReference>